<comment type="caution">
    <text evidence="1">The sequence shown here is derived from an EMBL/GenBank/DDBJ whole genome shotgun (WGS) entry which is preliminary data.</text>
</comment>
<organism evidence="1 2">
    <name type="scientific">Acetobacterium malicum</name>
    <dbReference type="NCBI Taxonomy" id="52692"/>
    <lineage>
        <taxon>Bacteria</taxon>
        <taxon>Bacillati</taxon>
        <taxon>Bacillota</taxon>
        <taxon>Clostridia</taxon>
        <taxon>Eubacteriales</taxon>
        <taxon>Eubacteriaceae</taxon>
        <taxon>Acetobacterium</taxon>
    </lineage>
</organism>
<protein>
    <recommendedName>
        <fullName evidence="3">Helix-turn-helix type 11 domain-containing protein</fullName>
    </recommendedName>
</protein>
<evidence type="ECO:0000313" key="2">
    <source>
        <dbReference type="Proteomes" id="UP000622405"/>
    </source>
</evidence>
<name>A0ABR6YX94_9FIRM</name>
<evidence type="ECO:0000313" key="1">
    <source>
        <dbReference type="EMBL" id="MBC3899831.1"/>
    </source>
</evidence>
<reference evidence="1 2" key="1">
    <citation type="journal article" date="2020" name="mSystems">
        <title>Defining Genomic and Predicted Metabolic Features of the Acetobacterium Genus.</title>
        <authorList>
            <person name="Ross D.E."/>
            <person name="Marshall C.W."/>
            <person name="Gulliver D."/>
            <person name="May H.D."/>
            <person name="Norman R.S."/>
        </authorList>
    </citation>
    <scope>NUCLEOTIDE SEQUENCE [LARGE SCALE GENOMIC DNA]</scope>
    <source>
        <strain evidence="1 2">DSM 4132</strain>
    </source>
</reference>
<evidence type="ECO:0008006" key="3">
    <source>
        <dbReference type="Google" id="ProtNLM"/>
    </source>
</evidence>
<proteinExistence type="predicted"/>
<sequence>MKQEVTDKFSRQFRLFHLFAHCSILPYDDLNFYIKVSLKTIQRDVKDLNDAGLIDVHFSKKVKGYAWRDPQERYLRFNEAGYFRPPCLGQNQARNRHLLKLNRLATIVWYIKNEDIPFYEKLGYEDEEDYQWAMEDPAAYLSYNDSFPEKNENMHYYTYVDWYQETFPECSRSIMYRDFNDLRKMGLTIGYNEVERCYQYDFTSFYSY</sequence>
<dbReference type="EMBL" id="WJBE01000007">
    <property type="protein sequence ID" value="MBC3899831.1"/>
    <property type="molecule type" value="Genomic_DNA"/>
</dbReference>
<gene>
    <name evidence="1" type="ORF">GH811_09410</name>
</gene>
<accession>A0ABR6YX94</accession>
<dbReference type="Proteomes" id="UP000622405">
    <property type="component" value="Unassembled WGS sequence"/>
</dbReference>
<keyword evidence="2" id="KW-1185">Reference proteome</keyword>
<dbReference type="RefSeq" id="WP_186894240.1">
    <property type="nucleotide sequence ID" value="NZ_WJBE01000007.1"/>
</dbReference>